<name>A0AAV1DVC6_OLDCO</name>
<evidence type="ECO:0000256" key="10">
    <source>
        <dbReference type="SAM" id="Phobius"/>
    </source>
</evidence>
<keyword evidence="8 10" id="KW-0472">Membrane</keyword>
<feature type="transmembrane region" description="Helical" evidence="10">
    <location>
        <begin position="297"/>
        <end position="315"/>
    </location>
</feature>
<evidence type="ECO:0000256" key="2">
    <source>
        <dbReference type="ARBA" id="ARBA00022448"/>
    </source>
</evidence>
<dbReference type="InterPro" id="IPR050794">
    <property type="entry name" value="CPA2_transporter"/>
</dbReference>
<dbReference type="Pfam" id="PF23259">
    <property type="entry name" value="CHX17_C"/>
    <property type="match status" value="1"/>
</dbReference>
<evidence type="ECO:0000259" key="13">
    <source>
        <dbReference type="Pfam" id="PF23259"/>
    </source>
</evidence>
<dbReference type="GO" id="GO:0006885">
    <property type="term" value="P:regulation of pH"/>
    <property type="evidence" value="ECO:0007669"/>
    <property type="project" value="TreeGrafter"/>
</dbReference>
<evidence type="ECO:0000256" key="9">
    <source>
        <dbReference type="ARBA" id="ARBA00038341"/>
    </source>
</evidence>
<organism evidence="14 15">
    <name type="scientific">Oldenlandia corymbosa var. corymbosa</name>
    <dbReference type="NCBI Taxonomy" id="529605"/>
    <lineage>
        <taxon>Eukaryota</taxon>
        <taxon>Viridiplantae</taxon>
        <taxon>Streptophyta</taxon>
        <taxon>Embryophyta</taxon>
        <taxon>Tracheophyta</taxon>
        <taxon>Spermatophyta</taxon>
        <taxon>Magnoliopsida</taxon>
        <taxon>eudicotyledons</taxon>
        <taxon>Gunneridae</taxon>
        <taxon>Pentapetalae</taxon>
        <taxon>asterids</taxon>
        <taxon>lamiids</taxon>
        <taxon>Gentianales</taxon>
        <taxon>Rubiaceae</taxon>
        <taxon>Rubioideae</taxon>
        <taxon>Spermacoceae</taxon>
        <taxon>Hedyotis-Oldenlandia complex</taxon>
        <taxon>Oldenlandia</taxon>
    </lineage>
</organism>
<evidence type="ECO:0000259" key="12">
    <source>
        <dbReference type="Pfam" id="PF23256"/>
    </source>
</evidence>
<dbReference type="InterPro" id="IPR057290">
    <property type="entry name" value="CHX17_C"/>
</dbReference>
<feature type="transmembrane region" description="Helical" evidence="10">
    <location>
        <begin position="361"/>
        <end position="382"/>
    </location>
</feature>
<evidence type="ECO:0000256" key="6">
    <source>
        <dbReference type="ARBA" id="ARBA00022989"/>
    </source>
</evidence>
<evidence type="ECO:0000256" key="8">
    <source>
        <dbReference type="ARBA" id="ARBA00023136"/>
    </source>
</evidence>
<evidence type="ECO:0000256" key="4">
    <source>
        <dbReference type="ARBA" id="ARBA00022692"/>
    </source>
</evidence>
<sequence>MSNSHGACRTFFDVNPILTMGTQVSCILVISHFFHILLKPLGQPGPVAQILAGFVIGPSGLSRIQSIKDFFFPPDAGNLYEIMTMQARIVIMFLIGLEMDFPYLIRNLRQASIIACGSCLMCTLFAIAMTSFIYQETSSSGSAVMMGIMISIVLANTASPVVVRLAGDLKIATSDVGRMAVSSCLIADMYAVFLLVINTMHRRTSYTTGKWILLGILYFVIVVVVIVLNSHVAKWMNRRNRNQKYLKNTEIFGLLAIVFVTATGLESMGFSSIAACFLIGLMFPRGGRAARTLSIKLTYAVHNFILPVYFGYAGFRADMSTIDDLTKFLIVFVVLLLSFGGKITGTLAACSHLKIPLNEGVLIAFLMNLKGHVDLLTISLAVQDALANSAFCDLMVAAIVLNTLIWGPIISYMVRREREILGYKHIAFESQNPDGEIRLLTCVSGPRSVGTMVGLIASLKFCEGVPVTPYLVHLIELPEKTNSNLMYHQKEVDELSDDDDYGGNDVVEINEAVDIFTVETGIMIHQVKVVSPFVGMYSDVCDWATDVRASIIILPFHKHQRIDGKLESGKEGIRITNQKVLRHAPCSVAILVDRGLTANSSHLSGSDSLQHVATLFFGGPDDREALGFSKRLGMHHHINLTIIRFIPKSARRELVGVNFANQERDVTMAVPDRENNADSVVLSEFYNRYVTSGQIGFVEKHVENGAETASALRDMADMYSMIIVGMGGRRHSPLTTGMSDWEECPELGTVGDFLASPDFDLGSSVLVVQQYSSSKNSTDNR</sequence>
<feature type="transmembrane region" description="Helical" evidence="10">
    <location>
        <begin position="211"/>
        <end position="233"/>
    </location>
</feature>
<feature type="domain" description="Cation/H+ exchanger transmembrane" evidence="11">
    <location>
        <begin position="30"/>
        <end position="415"/>
    </location>
</feature>
<comment type="subcellular location">
    <subcellularLocation>
        <location evidence="1">Membrane</location>
        <topology evidence="1">Multi-pass membrane protein</topology>
    </subcellularLocation>
</comment>
<keyword evidence="6 10" id="KW-1133">Transmembrane helix</keyword>
<feature type="domain" description="Cation/H(+) antiporter C-terminal" evidence="13">
    <location>
        <begin position="612"/>
        <end position="772"/>
    </location>
</feature>
<keyword evidence="3" id="KW-0633">Potassium transport</keyword>
<dbReference type="PANTHER" id="PTHR32468">
    <property type="entry name" value="CATION/H + ANTIPORTER"/>
    <property type="match status" value="1"/>
</dbReference>
<dbReference type="Pfam" id="PF23256">
    <property type="entry name" value="CHX17_2nd"/>
    <property type="match status" value="1"/>
</dbReference>
<dbReference type="GO" id="GO:0015297">
    <property type="term" value="F:antiporter activity"/>
    <property type="evidence" value="ECO:0007669"/>
    <property type="project" value="InterPro"/>
</dbReference>
<protein>
    <submittedName>
        <fullName evidence="14">OLC1v1011150C1</fullName>
    </submittedName>
</protein>
<feature type="transmembrane region" description="Helical" evidence="10">
    <location>
        <begin position="179"/>
        <end position="199"/>
    </location>
</feature>
<feature type="transmembrane region" description="Helical" evidence="10">
    <location>
        <begin position="327"/>
        <end position="349"/>
    </location>
</feature>
<dbReference type="Gene3D" id="1.20.1530.20">
    <property type="match status" value="1"/>
</dbReference>
<dbReference type="InterPro" id="IPR006153">
    <property type="entry name" value="Cation/H_exchanger_TM"/>
</dbReference>
<evidence type="ECO:0000256" key="3">
    <source>
        <dbReference type="ARBA" id="ARBA00022538"/>
    </source>
</evidence>
<keyword evidence="2" id="KW-0813">Transport</keyword>
<feature type="transmembrane region" description="Helical" evidence="10">
    <location>
        <begin position="112"/>
        <end position="134"/>
    </location>
</feature>
<dbReference type="AlphaFoldDB" id="A0AAV1DVC6"/>
<dbReference type="PANTHER" id="PTHR32468:SF18">
    <property type="entry name" value="CATION_H(+) ANTIPORTER 1"/>
    <property type="match status" value="1"/>
</dbReference>
<dbReference type="InterPro" id="IPR057291">
    <property type="entry name" value="CHX17_2nd"/>
</dbReference>
<keyword evidence="4 10" id="KW-0812">Transmembrane</keyword>
<dbReference type="EMBL" id="OX459123">
    <property type="protein sequence ID" value="CAI9111016.1"/>
    <property type="molecule type" value="Genomic_DNA"/>
</dbReference>
<dbReference type="Pfam" id="PF00999">
    <property type="entry name" value="Na_H_Exchanger"/>
    <property type="match status" value="1"/>
</dbReference>
<keyword evidence="7" id="KW-0406">Ion transport</keyword>
<feature type="transmembrane region" description="Helical" evidence="10">
    <location>
        <begin position="87"/>
        <end position="105"/>
    </location>
</feature>
<evidence type="ECO:0000313" key="14">
    <source>
        <dbReference type="EMBL" id="CAI9111016.1"/>
    </source>
</evidence>
<gene>
    <name evidence="14" type="ORF">OLC1_LOCUS18534</name>
</gene>
<reference evidence="14" key="1">
    <citation type="submission" date="2023-03" db="EMBL/GenBank/DDBJ databases">
        <authorList>
            <person name="Julca I."/>
        </authorList>
    </citation>
    <scope>NUCLEOTIDE SEQUENCE</scope>
</reference>
<dbReference type="GO" id="GO:0006813">
    <property type="term" value="P:potassium ion transport"/>
    <property type="evidence" value="ECO:0007669"/>
    <property type="project" value="UniProtKB-KW"/>
</dbReference>
<dbReference type="Proteomes" id="UP001161247">
    <property type="component" value="Chromosome 6"/>
</dbReference>
<evidence type="ECO:0000313" key="15">
    <source>
        <dbReference type="Proteomes" id="UP001161247"/>
    </source>
</evidence>
<dbReference type="GO" id="GO:0016020">
    <property type="term" value="C:membrane"/>
    <property type="evidence" value="ECO:0007669"/>
    <property type="project" value="UniProtKB-SubCell"/>
</dbReference>
<dbReference type="InterPro" id="IPR038770">
    <property type="entry name" value="Na+/solute_symporter_sf"/>
</dbReference>
<feature type="transmembrane region" description="Helical" evidence="10">
    <location>
        <begin position="268"/>
        <end position="285"/>
    </location>
</feature>
<dbReference type="GO" id="GO:1902600">
    <property type="term" value="P:proton transmembrane transport"/>
    <property type="evidence" value="ECO:0007669"/>
    <property type="project" value="InterPro"/>
</dbReference>
<keyword evidence="15" id="KW-1185">Reference proteome</keyword>
<evidence type="ECO:0000259" key="11">
    <source>
        <dbReference type="Pfam" id="PF00999"/>
    </source>
</evidence>
<feature type="transmembrane region" description="Helical" evidence="10">
    <location>
        <begin position="394"/>
        <end position="414"/>
    </location>
</feature>
<proteinExistence type="inferred from homology"/>
<comment type="similarity">
    <text evidence="9">Belongs to the monovalent cation:proton antiporter 2 (CPA2) transporter (TC 2.A.37) family. CHX (TC 2.A.37.4) subfamily.</text>
</comment>
<feature type="domain" description="Cation/H(+) antiporter central" evidence="12">
    <location>
        <begin position="470"/>
        <end position="598"/>
    </location>
</feature>
<feature type="transmembrane region" description="Helical" evidence="10">
    <location>
        <begin position="20"/>
        <end position="38"/>
    </location>
</feature>
<evidence type="ECO:0000256" key="1">
    <source>
        <dbReference type="ARBA" id="ARBA00004141"/>
    </source>
</evidence>
<keyword evidence="5" id="KW-0630">Potassium</keyword>
<feature type="transmembrane region" description="Helical" evidence="10">
    <location>
        <begin position="146"/>
        <end position="167"/>
    </location>
</feature>
<accession>A0AAV1DVC6</accession>
<evidence type="ECO:0000256" key="5">
    <source>
        <dbReference type="ARBA" id="ARBA00022958"/>
    </source>
</evidence>
<dbReference type="GO" id="GO:0012505">
    <property type="term" value="C:endomembrane system"/>
    <property type="evidence" value="ECO:0007669"/>
    <property type="project" value="TreeGrafter"/>
</dbReference>
<evidence type="ECO:0000256" key="7">
    <source>
        <dbReference type="ARBA" id="ARBA00023065"/>
    </source>
</evidence>